<dbReference type="InterPro" id="IPR004088">
    <property type="entry name" value="KH_dom_type_1"/>
</dbReference>
<dbReference type="SUPFAM" id="SSF50249">
    <property type="entry name" value="Nucleic acid-binding proteins"/>
    <property type="match status" value="1"/>
</dbReference>
<evidence type="ECO:0000256" key="1">
    <source>
        <dbReference type="ARBA" id="ARBA00004604"/>
    </source>
</evidence>
<dbReference type="GO" id="GO:0000176">
    <property type="term" value="C:nuclear exosome (RNase complex)"/>
    <property type="evidence" value="ECO:0007669"/>
    <property type="project" value="TreeGrafter"/>
</dbReference>
<dbReference type="PANTHER" id="PTHR21321:SF1">
    <property type="entry name" value="EXOSOME COMPLEX COMPONENT RRP40"/>
    <property type="match status" value="1"/>
</dbReference>
<dbReference type="InterPro" id="IPR036612">
    <property type="entry name" value="KH_dom_type_1_sf"/>
</dbReference>
<dbReference type="GO" id="GO:0034475">
    <property type="term" value="P:U4 snRNA 3'-end processing"/>
    <property type="evidence" value="ECO:0007669"/>
    <property type="project" value="TreeGrafter"/>
</dbReference>
<dbReference type="Pfam" id="PF15985">
    <property type="entry name" value="KH_6"/>
    <property type="match status" value="1"/>
</dbReference>
<dbReference type="GO" id="GO:0000467">
    <property type="term" value="P:exonucleolytic trimming to generate mature 3'-end of 5.8S rRNA from tricistronic rRNA transcript (SSU-rRNA, 5.8S rRNA, LSU-rRNA)"/>
    <property type="evidence" value="ECO:0007669"/>
    <property type="project" value="TreeGrafter"/>
</dbReference>
<comment type="similarity">
    <text evidence="2">Belongs to the RRP40 family.</text>
</comment>
<gene>
    <name evidence="8" type="ORF">E3P99_00406</name>
</gene>
<accession>A0A4T0FYH5</accession>
<keyword evidence="4" id="KW-0271">Exosome</keyword>
<dbReference type="GO" id="GO:0003723">
    <property type="term" value="F:RNA binding"/>
    <property type="evidence" value="ECO:0007669"/>
    <property type="project" value="UniProtKB-KW"/>
</dbReference>
<feature type="domain" description="K Homology" evidence="7">
    <location>
        <begin position="170"/>
        <end position="214"/>
    </location>
</feature>
<dbReference type="GO" id="GO:0005730">
    <property type="term" value="C:nucleolus"/>
    <property type="evidence" value="ECO:0007669"/>
    <property type="project" value="UniProtKB-SubCell"/>
</dbReference>
<evidence type="ECO:0000256" key="3">
    <source>
        <dbReference type="ARBA" id="ARBA00022552"/>
    </source>
</evidence>
<dbReference type="CDD" id="cd05790">
    <property type="entry name" value="S1_Rrp40"/>
    <property type="match status" value="1"/>
</dbReference>
<dbReference type="AlphaFoldDB" id="A0A4T0FYH5"/>
<evidence type="ECO:0000256" key="2">
    <source>
        <dbReference type="ARBA" id="ARBA00007841"/>
    </source>
</evidence>
<dbReference type="PANTHER" id="PTHR21321">
    <property type="entry name" value="PNAS-3 RELATED"/>
    <property type="match status" value="1"/>
</dbReference>
<dbReference type="Pfam" id="PF21262">
    <property type="entry name" value="RRP40_S1"/>
    <property type="match status" value="1"/>
</dbReference>
<evidence type="ECO:0000313" key="8">
    <source>
        <dbReference type="EMBL" id="TIA92884.1"/>
    </source>
</evidence>
<dbReference type="InterPro" id="IPR037319">
    <property type="entry name" value="Rrp40_S1"/>
</dbReference>
<evidence type="ECO:0000313" key="9">
    <source>
        <dbReference type="Proteomes" id="UP000310189"/>
    </source>
</evidence>
<evidence type="ECO:0000256" key="4">
    <source>
        <dbReference type="ARBA" id="ARBA00022835"/>
    </source>
</evidence>
<evidence type="ECO:0000256" key="6">
    <source>
        <dbReference type="ARBA" id="ARBA00030615"/>
    </source>
</evidence>
<evidence type="ECO:0000256" key="5">
    <source>
        <dbReference type="ARBA" id="ARBA00022884"/>
    </source>
</evidence>
<dbReference type="GO" id="GO:0071051">
    <property type="term" value="P:poly(A)-dependent snoRNA 3'-end processing"/>
    <property type="evidence" value="ECO:0007669"/>
    <property type="project" value="TreeGrafter"/>
</dbReference>
<keyword evidence="5" id="KW-0694">RNA-binding</keyword>
<comment type="subcellular location">
    <subcellularLocation>
        <location evidence="1">Nucleus</location>
        <location evidence="1">Nucleolus</location>
    </subcellularLocation>
</comment>
<dbReference type="GO" id="GO:0071038">
    <property type="term" value="P:TRAMP-dependent tRNA surveillance pathway"/>
    <property type="evidence" value="ECO:0007669"/>
    <property type="project" value="TreeGrafter"/>
</dbReference>
<organism evidence="8 9">
    <name type="scientific">Wallemia hederae</name>
    <dbReference type="NCBI Taxonomy" id="1540922"/>
    <lineage>
        <taxon>Eukaryota</taxon>
        <taxon>Fungi</taxon>
        <taxon>Dikarya</taxon>
        <taxon>Basidiomycota</taxon>
        <taxon>Wallemiomycotina</taxon>
        <taxon>Wallemiomycetes</taxon>
        <taxon>Wallemiales</taxon>
        <taxon>Wallemiaceae</taxon>
        <taxon>Wallemia</taxon>
    </lineage>
</organism>
<keyword evidence="3" id="KW-0698">rRNA processing</keyword>
<dbReference type="Gene3D" id="3.30.1370.10">
    <property type="entry name" value="K Homology domain, type 1"/>
    <property type="match status" value="1"/>
</dbReference>
<dbReference type="Proteomes" id="UP000310189">
    <property type="component" value="Unassembled WGS sequence"/>
</dbReference>
<dbReference type="Gene3D" id="2.40.50.140">
    <property type="entry name" value="Nucleic acid-binding proteins"/>
    <property type="match status" value="1"/>
</dbReference>
<reference evidence="8 9" key="1">
    <citation type="submission" date="2019-03" db="EMBL/GenBank/DDBJ databases">
        <title>Sequencing 23 genomes of Wallemia ichthyophaga.</title>
        <authorList>
            <person name="Gostincar C."/>
        </authorList>
    </citation>
    <scope>NUCLEOTIDE SEQUENCE [LARGE SCALE GENOMIC DNA]</scope>
    <source>
        <strain evidence="8 9">EXF-5753</strain>
    </source>
</reference>
<dbReference type="GO" id="GO:0000177">
    <property type="term" value="C:cytoplasmic exosome (RNase complex)"/>
    <property type="evidence" value="ECO:0007669"/>
    <property type="project" value="TreeGrafter"/>
</dbReference>
<dbReference type="OrthoDB" id="340500at2759"/>
<keyword evidence="9" id="KW-1185">Reference proteome</keyword>
<protein>
    <recommendedName>
        <fullName evidence="6">Ribosomal RNA-processing protein 40</fullName>
    </recommendedName>
</protein>
<dbReference type="InterPro" id="IPR012340">
    <property type="entry name" value="NA-bd_OB-fold"/>
</dbReference>
<sequence>MQVFPGDSINVASTSASAVNGIHYSPQTGSISTRAGVLHSVGSRGAEAMDVDGASGSGSRSDKEKFTVAVPEQRRYLASSGDSVIGQIIFRGAEGYRVDIGTASTANLDALAFEGATKRNKPNLKVGSLIYARVSLAHKDMETELECLNPATGKAEGYGELKGGLLADNININHCKSLLEKKSSFMNTLMQGFSFPFELATGLNGKIWISASSPAQTIAVYRTILRADKEGVDALTDDWFAEVQD</sequence>
<dbReference type="EMBL" id="SPNW01000004">
    <property type="protein sequence ID" value="TIA92884.1"/>
    <property type="molecule type" value="Genomic_DNA"/>
</dbReference>
<evidence type="ECO:0000259" key="7">
    <source>
        <dbReference type="Pfam" id="PF15985"/>
    </source>
</evidence>
<name>A0A4T0FYH5_9BASI</name>
<dbReference type="InterPro" id="IPR026699">
    <property type="entry name" value="Exosome_RNA_bind1/RRP40/RRP4"/>
</dbReference>
<dbReference type="FunFam" id="2.40.50.140:FF:000112">
    <property type="entry name" value="Exosome complex component RRP40"/>
    <property type="match status" value="1"/>
</dbReference>
<dbReference type="SUPFAM" id="SSF54791">
    <property type="entry name" value="Eukaryotic type KH-domain (KH-domain type I)"/>
    <property type="match status" value="1"/>
</dbReference>
<proteinExistence type="inferred from homology"/>
<dbReference type="GO" id="GO:0071034">
    <property type="term" value="P:CUT catabolic process"/>
    <property type="evidence" value="ECO:0007669"/>
    <property type="project" value="TreeGrafter"/>
</dbReference>
<dbReference type="GO" id="GO:0071035">
    <property type="term" value="P:nuclear polyadenylation-dependent rRNA catabolic process"/>
    <property type="evidence" value="ECO:0007669"/>
    <property type="project" value="TreeGrafter"/>
</dbReference>
<comment type="caution">
    <text evidence="8">The sequence shown here is derived from an EMBL/GenBank/DDBJ whole genome shotgun (WGS) entry which is preliminary data.</text>
</comment>